<dbReference type="GO" id="GO:0005737">
    <property type="term" value="C:cytoplasm"/>
    <property type="evidence" value="ECO:0007669"/>
    <property type="project" value="UniProtKB-SubCell"/>
</dbReference>
<dbReference type="Pfam" id="PF15612">
    <property type="entry name" value="WHIM1"/>
    <property type="match status" value="1"/>
</dbReference>
<keyword evidence="12" id="KW-0436">Ligase</keyword>
<dbReference type="EMBL" id="EQ973811">
    <property type="protein sequence ID" value="EEF45639.1"/>
    <property type="molecule type" value="Genomic_DNA"/>
</dbReference>
<feature type="compositionally biased region" description="Basic and acidic residues" evidence="10">
    <location>
        <begin position="211"/>
        <end position="229"/>
    </location>
</feature>
<keyword evidence="13" id="KW-1185">Reference proteome</keyword>
<keyword evidence="7" id="KW-0805">Transcription regulation</keyword>
<keyword evidence="6" id="KW-0832">Ubl conjugation</keyword>
<evidence type="ECO:0000256" key="8">
    <source>
        <dbReference type="ARBA" id="ARBA00023163"/>
    </source>
</evidence>
<evidence type="ECO:0000256" key="6">
    <source>
        <dbReference type="ARBA" id="ARBA00022843"/>
    </source>
</evidence>
<keyword evidence="8" id="KW-0804">Transcription</keyword>
<dbReference type="KEGG" id="rcu:8261194"/>
<reference evidence="13" key="1">
    <citation type="journal article" date="2010" name="Nat. Biotechnol.">
        <title>Draft genome sequence of the oilseed species Ricinus communis.</title>
        <authorList>
            <person name="Chan A.P."/>
            <person name="Crabtree J."/>
            <person name="Zhao Q."/>
            <person name="Lorenzi H."/>
            <person name="Orvis J."/>
            <person name="Puiu D."/>
            <person name="Melake-Berhan A."/>
            <person name="Jones K.M."/>
            <person name="Redman J."/>
            <person name="Chen G."/>
            <person name="Cahoon E.B."/>
            <person name="Gedil M."/>
            <person name="Stanke M."/>
            <person name="Haas B.J."/>
            <person name="Wortman J.R."/>
            <person name="Fraser-Liggett C.M."/>
            <person name="Ravel J."/>
            <person name="Rabinowicz P.D."/>
        </authorList>
    </citation>
    <scope>NUCLEOTIDE SEQUENCE [LARGE SCALE GENOMIC DNA]</scope>
    <source>
        <strain evidence="13">cv. Hale</strain>
    </source>
</reference>
<dbReference type="Pfam" id="PF10497">
    <property type="entry name" value="zf-4CXXC_R1"/>
    <property type="match status" value="1"/>
</dbReference>
<keyword evidence="4" id="KW-1017">Isopeptide bond</keyword>
<evidence type="ECO:0000256" key="2">
    <source>
        <dbReference type="ARBA" id="ARBA00004496"/>
    </source>
</evidence>
<evidence type="ECO:0000256" key="9">
    <source>
        <dbReference type="ARBA" id="ARBA00023242"/>
    </source>
</evidence>
<dbReference type="eggNOG" id="ENOG502QU1W">
    <property type="taxonomic scope" value="Eukaryota"/>
</dbReference>
<evidence type="ECO:0000256" key="5">
    <source>
        <dbReference type="ARBA" id="ARBA00022553"/>
    </source>
</evidence>
<dbReference type="GO" id="GO:0005634">
    <property type="term" value="C:nucleus"/>
    <property type="evidence" value="ECO:0000318"/>
    <property type="project" value="GO_Central"/>
</dbReference>
<dbReference type="AlphaFoldDB" id="B9RSM2"/>
<keyword evidence="9" id="KW-0539">Nucleus</keyword>
<dbReference type="PANTHER" id="PTHR31169">
    <property type="entry name" value="OS05G0300700 PROTEIN"/>
    <property type="match status" value="1"/>
</dbReference>
<evidence type="ECO:0000313" key="13">
    <source>
        <dbReference type="Proteomes" id="UP000008311"/>
    </source>
</evidence>
<protein>
    <submittedName>
        <fullName evidence="12">Ubiquitin-protein ligase, putative</fullName>
    </submittedName>
</protein>
<evidence type="ECO:0000256" key="10">
    <source>
        <dbReference type="SAM" id="MobiDB-lite"/>
    </source>
</evidence>
<sequence>MAVATSSSGQDLECEVVVDGQVKKENKKSRSKCPGVRVIHGRIYDSDNGKTCHQCRQKTRDFAAECKILKGNKQCTIKYCHKCLMNRYGEKAEEVALLDNWTCPKCRGICNCSFCMKKRGHKPTGILVHTAKENGFSSVSELLQIKGPENFACDRFPNNTGASLNKPASAKESIIASPRKLGKENSLDGKCDSHSPKSSPVSNKKKHKKAKSEGLHDVNSLRDSSRKKPRFTEEVLTNKMKINGKDEDSLVKTCKSKIEFKDIPKKEVKKNDKVEGVIAVGKKFKKQSQDVSKKEVINVKAESENENFQPQISRNVVCLIANEKRDTGNCKSIGVPGGVKCNVDKGTIELQSKQTEDDIQLPSGTCLTNVAGIELPHEDAGHALQFFEFCAAFAEVLDLRKGQAEAVIREIIFGRKARRSHSSLLVQFQIKLLSLILEDMGEESPTLSTANGQTSWLKAFGKCVSDRKFMSKEFPSDCFDRGNERYDMLNTSEKFKLLNFLCDEALNTKDLRSWIDDRNSKFVEKEKEAKEKVLAAKDKEKNLKQKVHDEVAKAIIAKSGAPFSVSEHEAIVSQIKKEAAQAHVEMMAAVGMVPKKRQRSDAVRTDPILLDVNGHAFWRLKGYNGQSDILLQDMGNWTVAAPEEKWFVYDAEQKQGVEKYISSLRTKRLRAQKVAGRPSYADSETNL</sequence>
<evidence type="ECO:0000256" key="3">
    <source>
        <dbReference type="ARBA" id="ARBA00022490"/>
    </source>
</evidence>
<dbReference type="InterPro" id="IPR018866">
    <property type="entry name" value="Znf-4CXXC_R1"/>
</dbReference>
<keyword evidence="3" id="KW-0963">Cytoplasm</keyword>
<accession>B9RSM2</accession>
<dbReference type="FunCoup" id="B9RSM2">
    <property type="interactions" value="755"/>
</dbReference>
<dbReference type="SMART" id="SM00571">
    <property type="entry name" value="DDT"/>
    <property type="match status" value="1"/>
</dbReference>
<dbReference type="InterPro" id="IPR028942">
    <property type="entry name" value="WHIM1_dom"/>
</dbReference>
<comment type="subcellular location">
    <subcellularLocation>
        <location evidence="2">Cytoplasm</location>
    </subcellularLocation>
    <subcellularLocation>
        <location evidence="1">Nucleus</location>
    </subcellularLocation>
</comment>
<evidence type="ECO:0000256" key="4">
    <source>
        <dbReference type="ARBA" id="ARBA00022499"/>
    </source>
</evidence>
<proteinExistence type="predicted"/>
<evidence type="ECO:0000256" key="1">
    <source>
        <dbReference type="ARBA" id="ARBA00004123"/>
    </source>
</evidence>
<dbReference type="PROSITE" id="PS50827">
    <property type="entry name" value="DDT"/>
    <property type="match status" value="1"/>
</dbReference>
<dbReference type="InParanoid" id="B9RSM2"/>
<organism evidence="12 13">
    <name type="scientific">Ricinus communis</name>
    <name type="common">Castor bean</name>
    <dbReference type="NCBI Taxonomy" id="3988"/>
    <lineage>
        <taxon>Eukaryota</taxon>
        <taxon>Viridiplantae</taxon>
        <taxon>Streptophyta</taxon>
        <taxon>Embryophyta</taxon>
        <taxon>Tracheophyta</taxon>
        <taxon>Spermatophyta</taxon>
        <taxon>Magnoliopsida</taxon>
        <taxon>eudicotyledons</taxon>
        <taxon>Gunneridae</taxon>
        <taxon>Pentapetalae</taxon>
        <taxon>rosids</taxon>
        <taxon>fabids</taxon>
        <taxon>Malpighiales</taxon>
        <taxon>Euphorbiaceae</taxon>
        <taxon>Acalyphoideae</taxon>
        <taxon>Acalypheae</taxon>
        <taxon>Ricinus</taxon>
    </lineage>
</organism>
<evidence type="ECO:0000256" key="7">
    <source>
        <dbReference type="ARBA" id="ARBA00023015"/>
    </source>
</evidence>
<dbReference type="PANTHER" id="PTHR31169:SF8">
    <property type="entry name" value="ZINC-FINGER DOMAIN OF MONOAMINE-OXIDASE A REPRESSOR R1 PROTEIN"/>
    <property type="match status" value="1"/>
</dbReference>
<name>B9RSM2_RICCO</name>
<evidence type="ECO:0000259" key="11">
    <source>
        <dbReference type="PROSITE" id="PS50827"/>
    </source>
</evidence>
<dbReference type="STRING" id="3988.B9RSM2"/>
<dbReference type="Proteomes" id="UP000008311">
    <property type="component" value="Unassembled WGS sequence"/>
</dbReference>
<dbReference type="OrthoDB" id="298344at2759"/>
<evidence type="ECO:0000313" key="12">
    <source>
        <dbReference type="EMBL" id="EEF45639.1"/>
    </source>
</evidence>
<keyword evidence="5" id="KW-0597">Phosphoprotein</keyword>
<dbReference type="GO" id="GO:0006355">
    <property type="term" value="P:regulation of DNA-templated transcription"/>
    <property type="evidence" value="ECO:0007669"/>
    <property type="project" value="InterPro"/>
</dbReference>
<feature type="domain" description="DDT" evidence="11">
    <location>
        <begin position="377"/>
        <end position="442"/>
    </location>
</feature>
<feature type="region of interest" description="Disordered" evidence="10">
    <location>
        <begin position="163"/>
        <end position="229"/>
    </location>
</feature>
<dbReference type="InterPro" id="IPR018501">
    <property type="entry name" value="DDT_dom"/>
</dbReference>
<gene>
    <name evidence="12" type="ORF">RCOM_1727120</name>
</gene>
<dbReference type="GO" id="GO:0016874">
    <property type="term" value="F:ligase activity"/>
    <property type="evidence" value="ECO:0007669"/>
    <property type="project" value="UniProtKB-KW"/>
</dbReference>
<dbReference type="InterPro" id="IPR040221">
    <property type="entry name" value="CDCA7/CDA7L"/>
</dbReference>
<feature type="compositionally biased region" description="Basic and acidic residues" evidence="10">
    <location>
        <begin position="181"/>
        <end position="195"/>
    </location>
</feature>